<dbReference type="EMBL" id="MHMN01000053">
    <property type="protein sequence ID" value="OGZ26906.1"/>
    <property type="molecule type" value="Genomic_DNA"/>
</dbReference>
<organism evidence="2 3">
    <name type="scientific">Candidatus Nealsonbacteria bacterium RIFOXYC1_FULL_40_7</name>
    <dbReference type="NCBI Taxonomy" id="1801678"/>
    <lineage>
        <taxon>Bacteria</taxon>
        <taxon>Candidatus Nealsoniibacteriota</taxon>
    </lineage>
</organism>
<keyword evidence="1" id="KW-1133">Transmembrane helix</keyword>
<keyword evidence="1" id="KW-0812">Transmembrane</keyword>
<dbReference type="Proteomes" id="UP000176326">
    <property type="component" value="Unassembled WGS sequence"/>
</dbReference>
<accession>A0A1G2EM87</accession>
<dbReference type="AlphaFoldDB" id="A0A1G2EM87"/>
<sequence>MIFNEQFGDDWRIYRRAPGQPIWNMAEMKAPHFAVNGYANAWYLSEQGSYDIVILYFPQILFVLSVGISIMTLSVSIVWFFWSFRKEKI</sequence>
<reference evidence="2 3" key="1">
    <citation type="journal article" date="2016" name="Nat. Commun.">
        <title>Thousands of microbial genomes shed light on interconnected biogeochemical processes in an aquifer system.</title>
        <authorList>
            <person name="Anantharaman K."/>
            <person name="Brown C.T."/>
            <person name="Hug L.A."/>
            <person name="Sharon I."/>
            <person name="Castelle C.J."/>
            <person name="Probst A.J."/>
            <person name="Thomas B.C."/>
            <person name="Singh A."/>
            <person name="Wilkins M.J."/>
            <person name="Karaoz U."/>
            <person name="Brodie E.L."/>
            <person name="Williams K.H."/>
            <person name="Hubbard S.S."/>
            <person name="Banfield J.F."/>
        </authorList>
    </citation>
    <scope>NUCLEOTIDE SEQUENCE [LARGE SCALE GENOMIC DNA]</scope>
</reference>
<comment type="caution">
    <text evidence="2">The sequence shown here is derived from an EMBL/GenBank/DDBJ whole genome shotgun (WGS) entry which is preliminary data.</text>
</comment>
<gene>
    <name evidence="2" type="ORF">A2427_00335</name>
</gene>
<proteinExistence type="predicted"/>
<keyword evidence="1" id="KW-0472">Membrane</keyword>
<feature type="transmembrane region" description="Helical" evidence="1">
    <location>
        <begin position="60"/>
        <end position="82"/>
    </location>
</feature>
<evidence type="ECO:0008006" key="4">
    <source>
        <dbReference type="Google" id="ProtNLM"/>
    </source>
</evidence>
<evidence type="ECO:0000256" key="1">
    <source>
        <dbReference type="SAM" id="Phobius"/>
    </source>
</evidence>
<evidence type="ECO:0000313" key="3">
    <source>
        <dbReference type="Proteomes" id="UP000176326"/>
    </source>
</evidence>
<evidence type="ECO:0000313" key="2">
    <source>
        <dbReference type="EMBL" id="OGZ26906.1"/>
    </source>
</evidence>
<name>A0A1G2EM87_9BACT</name>
<protein>
    <recommendedName>
        <fullName evidence="4">ResB-like domain-containing protein</fullName>
    </recommendedName>
</protein>